<keyword evidence="5" id="KW-1133">Transmembrane helix</keyword>
<comment type="pathway">
    <text evidence="1">Cell wall biogenesis; cell wall polysaccharide biosynthesis.</text>
</comment>
<dbReference type="Pfam" id="PF00535">
    <property type="entry name" value="Glycos_transf_2"/>
    <property type="match status" value="1"/>
</dbReference>
<gene>
    <name evidence="7" type="ORF">IAB44_08550</name>
</gene>
<sequence length="317" mass="36264">MCKVSVIIPNYNGRQFLEECLGALREQTFQDFEVILVDNGSQDDSLKLLARVYPEAKSLRLDRNYGFCRAVNEGIRASGAEYVILLNNDTRVHPDFIRYLTEAMDQHPNCFSCASHMYQMHDPSKTDDAGNFFSALGWAYARGKDKPVQRYQKPARIFAACAGAAIYRRALVERLGMLDEAHFAYLEDVDLGYRARIEGYVNLFEPRAKVLHVGSGTTGARHNAFKVQYSARNNLYLIYKNMPIPQLILNAPLLFLGTLIKMVFFTSKGFGKEYREGLSMGVALAKNGKKYPFRWKNIGNYCRIQGELWVNIFRRFE</sequence>
<dbReference type="SUPFAM" id="SSF53448">
    <property type="entry name" value="Nucleotide-diphospho-sugar transferases"/>
    <property type="match status" value="1"/>
</dbReference>
<comment type="similarity">
    <text evidence="2">Belongs to the glycosyltransferase 2 family.</text>
</comment>
<dbReference type="Gene3D" id="3.90.550.10">
    <property type="entry name" value="Spore Coat Polysaccharide Biosynthesis Protein SpsA, Chain A"/>
    <property type="match status" value="1"/>
</dbReference>
<proteinExistence type="inferred from homology"/>
<dbReference type="InterPro" id="IPR029044">
    <property type="entry name" value="Nucleotide-diphossugar_trans"/>
</dbReference>
<dbReference type="InterPro" id="IPR001173">
    <property type="entry name" value="Glyco_trans_2-like"/>
</dbReference>
<keyword evidence="5" id="KW-0472">Membrane</keyword>
<keyword evidence="5" id="KW-0812">Transmembrane</keyword>
<accession>A0A9D1JJW0</accession>
<keyword evidence="3" id="KW-0328">Glycosyltransferase</keyword>
<evidence type="ECO:0000259" key="6">
    <source>
        <dbReference type="Pfam" id="PF00535"/>
    </source>
</evidence>
<dbReference type="GO" id="GO:0016757">
    <property type="term" value="F:glycosyltransferase activity"/>
    <property type="evidence" value="ECO:0007669"/>
    <property type="project" value="UniProtKB-KW"/>
</dbReference>
<evidence type="ECO:0000256" key="3">
    <source>
        <dbReference type="ARBA" id="ARBA00022676"/>
    </source>
</evidence>
<evidence type="ECO:0000256" key="2">
    <source>
        <dbReference type="ARBA" id="ARBA00006739"/>
    </source>
</evidence>
<evidence type="ECO:0000256" key="1">
    <source>
        <dbReference type="ARBA" id="ARBA00004776"/>
    </source>
</evidence>
<feature type="transmembrane region" description="Helical" evidence="5">
    <location>
        <begin position="247"/>
        <end position="265"/>
    </location>
</feature>
<dbReference type="PANTHER" id="PTHR43179:SF12">
    <property type="entry name" value="GALACTOFURANOSYLTRANSFERASE GLFT2"/>
    <property type="match status" value="1"/>
</dbReference>
<comment type="caution">
    <text evidence="7">The sequence shown here is derived from an EMBL/GenBank/DDBJ whole genome shotgun (WGS) entry which is preliminary data.</text>
</comment>
<dbReference type="AlphaFoldDB" id="A0A9D1JJW0"/>
<feature type="domain" description="Glycosyltransferase 2-like" evidence="6">
    <location>
        <begin position="5"/>
        <end position="175"/>
    </location>
</feature>
<evidence type="ECO:0000313" key="8">
    <source>
        <dbReference type="Proteomes" id="UP000823935"/>
    </source>
</evidence>
<evidence type="ECO:0000313" key="7">
    <source>
        <dbReference type="EMBL" id="HIS31576.1"/>
    </source>
</evidence>
<keyword evidence="4" id="KW-0808">Transferase</keyword>
<name>A0A9D1JJW0_9FIRM</name>
<reference evidence="7" key="1">
    <citation type="submission" date="2020-10" db="EMBL/GenBank/DDBJ databases">
        <authorList>
            <person name="Gilroy R."/>
        </authorList>
    </citation>
    <scope>NUCLEOTIDE SEQUENCE</scope>
    <source>
        <strain evidence="7">CHK190-19873</strain>
    </source>
</reference>
<dbReference type="CDD" id="cd04186">
    <property type="entry name" value="GT_2_like_c"/>
    <property type="match status" value="1"/>
</dbReference>
<dbReference type="Proteomes" id="UP000823935">
    <property type="component" value="Unassembled WGS sequence"/>
</dbReference>
<organism evidence="7 8">
    <name type="scientific">Candidatus Limivivens intestinipullorum</name>
    <dbReference type="NCBI Taxonomy" id="2840858"/>
    <lineage>
        <taxon>Bacteria</taxon>
        <taxon>Bacillati</taxon>
        <taxon>Bacillota</taxon>
        <taxon>Clostridia</taxon>
        <taxon>Lachnospirales</taxon>
        <taxon>Lachnospiraceae</taxon>
        <taxon>Lachnospiraceae incertae sedis</taxon>
        <taxon>Candidatus Limivivens</taxon>
    </lineage>
</organism>
<evidence type="ECO:0000256" key="5">
    <source>
        <dbReference type="SAM" id="Phobius"/>
    </source>
</evidence>
<dbReference type="EMBL" id="DVIQ01000044">
    <property type="protein sequence ID" value="HIS31576.1"/>
    <property type="molecule type" value="Genomic_DNA"/>
</dbReference>
<evidence type="ECO:0000256" key="4">
    <source>
        <dbReference type="ARBA" id="ARBA00022679"/>
    </source>
</evidence>
<dbReference type="PANTHER" id="PTHR43179">
    <property type="entry name" value="RHAMNOSYLTRANSFERASE WBBL"/>
    <property type="match status" value="1"/>
</dbReference>
<reference evidence="7" key="2">
    <citation type="journal article" date="2021" name="PeerJ">
        <title>Extensive microbial diversity within the chicken gut microbiome revealed by metagenomics and culture.</title>
        <authorList>
            <person name="Gilroy R."/>
            <person name="Ravi A."/>
            <person name="Getino M."/>
            <person name="Pursley I."/>
            <person name="Horton D.L."/>
            <person name="Alikhan N.F."/>
            <person name="Baker D."/>
            <person name="Gharbi K."/>
            <person name="Hall N."/>
            <person name="Watson M."/>
            <person name="Adriaenssens E.M."/>
            <person name="Foster-Nyarko E."/>
            <person name="Jarju S."/>
            <person name="Secka A."/>
            <person name="Antonio M."/>
            <person name="Oren A."/>
            <person name="Chaudhuri R.R."/>
            <person name="La Ragione R."/>
            <person name="Hildebrand F."/>
            <person name="Pallen M.J."/>
        </authorList>
    </citation>
    <scope>NUCLEOTIDE SEQUENCE</scope>
    <source>
        <strain evidence="7">CHK190-19873</strain>
    </source>
</reference>
<protein>
    <submittedName>
        <fullName evidence="7">Glycosyltransferase family 2 protein</fullName>
    </submittedName>
</protein>